<dbReference type="PANTHER" id="PTHR43479:SF11">
    <property type="entry name" value="ACREF_ENVCD OPERON REPRESSOR-RELATED"/>
    <property type="match status" value="1"/>
</dbReference>
<evidence type="ECO:0000313" key="7">
    <source>
        <dbReference type="Proteomes" id="UP000651482"/>
    </source>
</evidence>
<organism evidence="6 7">
    <name type="scientific">Yeguia hominis</name>
    <dbReference type="NCBI Taxonomy" id="2763662"/>
    <lineage>
        <taxon>Bacteria</taxon>
        <taxon>Bacillati</taxon>
        <taxon>Bacillota</taxon>
        <taxon>Clostridia</taxon>
        <taxon>Eubacteriales</taxon>
        <taxon>Yeguiaceae</taxon>
        <taxon>Yeguia</taxon>
    </lineage>
</organism>
<reference evidence="6" key="1">
    <citation type="submission" date="2020-08" db="EMBL/GenBank/DDBJ databases">
        <title>Genome public.</title>
        <authorList>
            <person name="Liu C."/>
            <person name="Sun Q."/>
        </authorList>
    </citation>
    <scope>NUCLEOTIDE SEQUENCE</scope>
    <source>
        <strain evidence="6">NSJ-40</strain>
    </source>
</reference>
<evidence type="ECO:0000256" key="4">
    <source>
        <dbReference type="PROSITE-ProRule" id="PRU00335"/>
    </source>
</evidence>
<keyword evidence="3" id="KW-0804">Transcription</keyword>
<feature type="DNA-binding region" description="H-T-H motif" evidence="4">
    <location>
        <begin position="29"/>
        <end position="48"/>
    </location>
</feature>
<dbReference type="Pfam" id="PF13305">
    <property type="entry name" value="TetR_C_33"/>
    <property type="match status" value="1"/>
</dbReference>
<dbReference type="InterPro" id="IPR023772">
    <property type="entry name" value="DNA-bd_HTH_TetR-type_CS"/>
</dbReference>
<comment type="caution">
    <text evidence="6">The sequence shown here is derived from an EMBL/GenBank/DDBJ whole genome shotgun (WGS) entry which is preliminary data.</text>
</comment>
<evidence type="ECO:0000259" key="5">
    <source>
        <dbReference type="PROSITE" id="PS50977"/>
    </source>
</evidence>
<evidence type="ECO:0000256" key="2">
    <source>
        <dbReference type="ARBA" id="ARBA00023125"/>
    </source>
</evidence>
<keyword evidence="2 4" id="KW-0238">DNA-binding</keyword>
<dbReference type="PROSITE" id="PS50977">
    <property type="entry name" value="HTH_TETR_2"/>
    <property type="match status" value="1"/>
</dbReference>
<dbReference type="InterPro" id="IPR050624">
    <property type="entry name" value="HTH-type_Tx_Regulator"/>
</dbReference>
<protein>
    <submittedName>
        <fullName evidence="6">TetR/AcrR family transcriptional regulator</fullName>
    </submittedName>
</protein>
<dbReference type="EMBL" id="JACRSN010000002">
    <property type="protein sequence ID" value="MBC8532817.1"/>
    <property type="molecule type" value="Genomic_DNA"/>
</dbReference>
<name>A0A926HM63_9FIRM</name>
<gene>
    <name evidence="6" type="ORF">IAG03_02120</name>
</gene>
<dbReference type="InterPro" id="IPR036271">
    <property type="entry name" value="Tet_transcr_reg_TetR-rel_C_sf"/>
</dbReference>
<dbReference type="RefSeq" id="WP_249318056.1">
    <property type="nucleotide sequence ID" value="NZ_JACRSN010000002.1"/>
</dbReference>
<evidence type="ECO:0000313" key="6">
    <source>
        <dbReference type="EMBL" id="MBC8532817.1"/>
    </source>
</evidence>
<dbReference type="Gene3D" id="1.10.357.10">
    <property type="entry name" value="Tetracycline Repressor, domain 2"/>
    <property type="match status" value="1"/>
</dbReference>
<evidence type="ECO:0000256" key="3">
    <source>
        <dbReference type="ARBA" id="ARBA00023163"/>
    </source>
</evidence>
<dbReference type="PANTHER" id="PTHR43479">
    <property type="entry name" value="ACREF/ENVCD OPERON REPRESSOR-RELATED"/>
    <property type="match status" value="1"/>
</dbReference>
<dbReference type="Pfam" id="PF00440">
    <property type="entry name" value="TetR_N"/>
    <property type="match status" value="1"/>
</dbReference>
<dbReference type="AlphaFoldDB" id="A0A926HM63"/>
<feature type="domain" description="HTH tetR-type" evidence="5">
    <location>
        <begin position="6"/>
        <end position="66"/>
    </location>
</feature>
<sequence>MPPKAKFTKEEIVGAALEIVREKGPEAVTTREIAAKLQVSTRPIFTYFHTMEEVWAEIRLAAEARYEQYLEKGLQERIPFQGVGMQYLRFAREEPALYRLLFFDGGTQNGAIDEMHRTQALVRGSLKKTYHLDDAAADRYFRDMWLVVHSLATLIVTNSCPYSEAACAKILTGFSASLCKALKEIPGFAADAFDRDAVFRALIPEETA</sequence>
<dbReference type="SUPFAM" id="SSF48498">
    <property type="entry name" value="Tetracyclin repressor-like, C-terminal domain"/>
    <property type="match status" value="1"/>
</dbReference>
<dbReference type="InterPro" id="IPR001647">
    <property type="entry name" value="HTH_TetR"/>
</dbReference>
<dbReference type="Proteomes" id="UP000651482">
    <property type="component" value="Unassembled WGS sequence"/>
</dbReference>
<proteinExistence type="predicted"/>
<dbReference type="GO" id="GO:0003677">
    <property type="term" value="F:DNA binding"/>
    <property type="evidence" value="ECO:0007669"/>
    <property type="project" value="UniProtKB-UniRule"/>
</dbReference>
<evidence type="ECO:0000256" key="1">
    <source>
        <dbReference type="ARBA" id="ARBA00023015"/>
    </source>
</evidence>
<dbReference type="InterPro" id="IPR025996">
    <property type="entry name" value="MT1864/Rv1816-like_C"/>
</dbReference>
<dbReference type="InterPro" id="IPR009057">
    <property type="entry name" value="Homeodomain-like_sf"/>
</dbReference>
<accession>A0A926HM63</accession>
<dbReference type="SUPFAM" id="SSF46689">
    <property type="entry name" value="Homeodomain-like"/>
    <property type="match status" value="1"/>
</dbReference>
<keyword evidence="7" id="KW-1185">Reference proteome</keyword>
<dbReference type="PROSITE" id="PS01081">
    <property type="entry name" value="HTH_TETR_1"/>
    <property type="match status" value="1"/>
</dbReference>
<keyword evidence="1" id="KW-0805">Transcription regulation</keyword>